<dbReference type="GO" id="GO:0006189">
    <property type="term" value="P:'de novo' IMP biosynthetic process"/>
    <property type="evidence" value="ECO:0007669"/>
    <property type="project" value="UniProtKB-UniRule"/>
</dbReference>
<dbReference type="PANTHER" id="PTHR42706">
    <property type="entry name" value="FORMYLTETRAHYDROFOLATE DEFORMYLASE"/>
    <property type="match status" value="1"/>
</dbReference>
<evidence type="ECO:0000313" key="6">
    <source>
        <dbReference type="EMBL" id="ADX72330.1"/>
    </source>
</evidence>
<keyword evidence="3" id="KW-0658">Purine biosynthesis</keyword>
<reference evidence="6 7" key="1">
    <citation type="journal article" date="2011" name="Stand. Genomic Sci.">
        <title>Complete genome sequence of Arthrobacter phenanthrenivorans type strain (Sphe3).</title>
        <authorList>
            <person name="Kallimanis A."/>
            <person name="Labutti K.M."/>
            <person name="Lapidus A."/>
            <person name="Clum A."/>
            <person name="Lykidis A."/>
            <person name="Mavromatis K."/>
            <person name="Pagani I."/>
            <person name="Liolios K."/>
            <person name="Ivanova N."/>
            <person name="Goodwin L."/>
            <person name="Pitluck S."/>
            <person name="Chen A."/>
            <person name="Palaniappan K."/>
            <person name="Markowitz V."/>
            <person name="Bristow J."/>
            <person name="Velentzas A.D."/>
            <person name="Perisynakis A."/>
            <person name="Ouzounis C.C."/>
            <person name="Kyrpides N.C."/>
            <person name="Koukkou A.I."/>
            <person name="Drainas C."/>
        </authorList>
    </citation>
    <scope>NUCLEOTIDE SEQUENCE [LARGE SCALE GENOMIC DNA]</scope>
    <source>
        <strain evidence="7">DSM 18606 / JCM 16027 / LMG 23796 / Sphe3</strain>
    </source>
</reference>
<gene>
    <name evidence="3" type="primary">purU</name>
    <name evidence="6" type="ordered locus">Asphe3_11480</name>
</gene>
<comment type="function">
    <text evidence="3">Catalyzes the hydrolysis of 10-formyltetrahydrofolate (formyl-FH4) to formate and tetrahydrofolate (FH4).</text>
</comment>
<evidence type="ECO:0000256" key="2">
    <source>
        <dbReference type="ARBA" id="ARBA00022801"/>
    </source>
</evidence>
<feature type="active site" evidence="3">
    <location>
        <position position="274"/>
    </location>
</feature>
<dbReference type="STRING" id="930171.Asphe3_11480"/>
<dbReference type="Pfam" id="PF00551">
    <property type="entry name" value="Formyl_trans_N"/>
    <property type="match status" value="1"/>
</dbReference>
<comment type="pathway">
    <text evidence="3">Purine metabolism; IMP biosynthesis via de novo pathway; formate from 10-formyl-5,6,7,8-tetrahydrofolate: step 1/1.</text>
</comment>
<dbReference type="AlphaFoldDB" id="F0M4T4"/>
<dbReference type="EC" id="3.5.1.10" evidence="3 4"/>
<accession>F0M4T4</accession>
<evidence type="ECO:0000256" key="4">
    <source>
        <dbReference type="NCBIfam" id="TIGR00655"/>
    </source>
</evidence>
<keyword evidence="1 3" id="KW-0554">One-carbon metabolism</keyword>
<dbReference type="Pfam" id="PF01842">
    <property type="entry name" value="ACT"/>
    <property type="match status" value="1"/>
</dbReference>
<dbReference type="EMBL" id="CP002379">
    <property type="protein sequence ID" value="ADX72330.1"/>
    <property type="molecule type" value="Genomic_DNA"/>
</dbReference>
<name>F0M4T4_PSEPM</name>
<dbReference type="SUPFAM" id="SSF55021">
    <property type="entry name" value="ACT-like"/>
    <property type="match status" value="1"/>
</dbReference>
<dbReference type="HAMAP" id="MF_01927">
    <property type="entry name" value="PurU"/>
    <property type="match status" value="1"/>
</dbReference>
<sequence>MTLGPGVRSVVFVIAAPWWLATQRQLRPFQRTKFAYPRAGTLVRVSNEQLNQAYVVTLSCPDRPGIVHAVAGALLVAGCNITDSQQYGSPVTGNFFMRVEVTTAAPASELRAALEPVAGAFGMQWSLNAVGQKVRTLVMASTSAHCLNDLLFQQRSGTLPIEIPAIVSNHQDLAGLAEFYGIPFHYIPVTKETKAQAEDKLRALMAEHDIELTVLARYMQILSDELCSELTGKAINIHHSFLPSFKGAKPYHQAHARGVKLIGATAHYVTAALDEGPIIEQEVIRVDHARTPEQFVQMGRDVEGRTLVQAVQWHAEHRVLLDGNRTVVFN</sequence>
<proteinExistence type="inferred from homology"/>
<dbReference type="PRINTS" id="PR01575">
    <property type="entry name" value="FFH4HYDRLASE"/>
</dbReference>
<dbReference type="InterPro" id="IPR045865">
    <property type="entry name" value="ACT-like_dom_sf"/>
</dbReference>
<dbReference type="PIRSF" id="PIRSF036480">
    <property type="entry name" value="FormyFH4_hydr"/>
    <property type="match status" value="1"/>
</dbReference>
<evidence type="ECO:0000259" key="5">
    <source>
        <dbReference type="PROSITE" id="PS51671"/>
    </source>
</evidence>
<dbReference type="SUPFAM" id="SSF53328">
    <property type="entry name" value="Formyltransferase"/>
    <property type="match status" value="1"/>
</dbReference>
<dbReference type="HOGENOM" id="CLU_038395_3_0_11"/>
<dbReference type="PANTHER" id="PTHR42706:SF1">
    <property type="entry name" value="FORMYLTETRAHYDROFOLATE DEFORMYLASE 2, MITOCHONDRIAL"/>
    <property type="match status" value="1"/>
</dbReference>
<feature type="domain" description="ACT" evidence="5">
    <location>
        <begin position="55"/>
        <end position="132"/>
    </location>
</feature>
<dbReference type="KEGG" id="apn:Asphe3_11480"/>
<evidence type="ECO:0000313" key="7">
    <source>
        <dbReference type="Proteomes" id="UP000008639"/>
    </source>
</evidence>
<dbReference type="InterPro" id="IPR002912">
    <property type="entry name" value="ACT_dom"/>
</dbReference>
<protein>
    <recommendedName>
        <fullName evidence="3 4">Formyltetrahydrofolate deformylase</fullName>
        <ecNumber evidence="3 4">3.5.1.10</ecNumber>
    </recommendedName>
    <alternativeName>
        <fullName evidence="3">Formyl-FH(4) hydrolase</fullName>
    </alternativeName>
</protein>
<organism evidence="6 7">
    <name type="scientific">Pseudarthrobacter phenanthrenivorans (strain DSM 18606 / JCM 16027 / LMG 23796 / Sphe3)</name>
    <name type="common">Arthrobacter phenanthrenivorans</name>
    <dbReference type="NCBI Taxonomy" id="930171"/>
    <lineage>
        <taxon>Bacteria</taxon>
        <taxon>Bacillati</taxon>
        <taxon>Actinomycetota</taxon>
        <taxon>Actinomycetes</taxon>
        <taxon>Micrococcales</taxon>
        <taxon>Micrococcaceae</taxon>
        <taxon>Pseudarthrobacter</taxon>
    </lineage>
</organism>
<dbReference type="NCBIfam" id="NF004684">
    <property type="entry name" value="PRK06027.1"/>
    <property type="match status" value="1"/>
</dbReference>
<dbReference type="InterPro" id="IPR041729">
    <property type="entry name" value="Formyl-FH4-Hydrolase_C"/>
</dbReference>
<dbReference type="GO" id="GO:0008864">
    <property type="term" value="F:formyltetrahydrofolate deformylase activity"/>
    <property type="evidence" value="ECO:0007669"/>
    <property type="project" value="UniProtKB-UniRule"/>
</dbReference>
<dbReference type="Gene3D" id="3.30.70.260">
    <property type="match status" value="1"/>
</dbReference>
<comment type="catalytic activity">
    <reaction evidence="3">
        <text>(6R)-10-formyltetrahydrofolate + H2O = (6S)-5,6,7,8-tetrahydrofolate + formate + H(+)</text>
        <dbReference type="Rhea" id="RHEA:19833"/>
        <dbReference type="ChEBI" id="CHEBI:15377"/>
        <dbReference type="ChEBI" id="CHEBI:15378"/>
        <dbReference type="ChEBI" id="CHEBI:15740"/>
        <dbReference type="ChEBI" id="CHEBI:57453"/>
        <dbReference type="ChEBI" id="CHEBI:195366"/>
        <dbReference type="EC" id="3.5.1.10"/>
    </reaction>
</comment>
<evidence type="ECO:0000256" key="3">
    <source>
        <dbReference type="HAMAP-Rule" id="MF_01927"/>
    </source>
</evidence>
<dbReference type="CDD" id="cd08648">
    <property type="entry name" value="FMT_core_Formyl-FH4-Hydrolase_C"/>
    <property type="match status" value="1"/>
</dbReference>
<dbReference type="GO" id="GO:0006730">
    <property type="term" value="P:one-carbon metabolic process"/>
    <property type="evidence" value="ECO:0007669"/>
    <property type="project" value="UniProtKB-KW"/>
</dbReference>
<dbReference type="InterPro" id="IPR044074">
    <property type="entry name" value="PurU_ACT"/>
</dbReference>
<dbReference type="CDD" id="cd04875">
    <property type="entry name" value="ACT_F4HF-DF"/>
    <property type="match status" value="1"/>
</dbReference>
<dbReference type="InterPro" id="IPR004810">
    <property type="entry name" value="PurU"/>
</dbReference>
<dbReference type="UniPathway" id="UPA00074">
    <property type="reaction ID" value="UER00170"/>
</dbReference>
<comment type="similarity">
    <text evidence="3">Belongs to the PurU family.</text>
</comment>
<dbReference type="Proteomes" id="UP000008639">
    <property type="component" value="Chromosome"/>
</dbReference>
<keyword evidence="2 3" id="KW-0378">Hydrolase</keyword>
<dbReference type="InterPro" id="IPR036477">
    <property type="entry name" value="Formyl_transf_N_sf"/>
</dbReference>
<evidence type="ECO:0000256" key="1">
    <source>
        <dbReference type="ARBA" id="ARBA00022563"/>
    </source>
</evidence>
<dbReference type="Gene3D" id="3.40.50.170">
    <property type="entry name" value="Formyl transferase, N-terminal domain"/>
    <property type="match status" value="1"/>
</dbReference>
<dbReference type="eggNOG" id="COG0788">
    <property type="taxonomic scope" value="Bacteria"/>
</dbReference>
<dbReference type="InterPro" id="IPR002376">
    <property type="entry name" value="Formyl_transf_N"/>
</dbReference>
<dbReference type="PROSITE" id="PS51671">
    <property type="entry name" value="ACT"/>
    <property type="match status" value="1"/>
</dbReference>
<dbReference type="NCBIfam" id="TIGR00655">
    <property type="entry name" value="PurU"/>
    <property type="match status" value="1"/>
</dbReference>